<organism evidence="6 7">
    <name type="scientific">Dreissena polymorpha</name>
    <name type="common">Zebra mussel</name>
    <name type="synonym">Mytilus polymorpha</name>
    <dbReference type="NCBI Taxonomy" id="45954"/>
    <lineage>
        <taxon>Eukaryota</taxon>
        <taxon>Metazoa</taxon>
        <taxon>Spiralia</taxon>
        <taxon>Lophotrochozoa</taxon>
        <taxon>Mollusca</taxon>
        <taxon>Bivalvia</taxon>
        <taxon>Autobranchia</taxon>
        <taxon>Heteroconchia</taxon>
        <taxon>Euheterodonta</taxon>
        <taxon>Imparidentia</taxon>
        <taxon>Neoheterodontei</taxon>
        <taxon>Myida</taxon>
        <taxon>Dreissenoidea</taxon>
        <taxon>Dreissenidae</taxon>
        <taxon>Dreissena</taxon>
    </lineage>
</organism>
<reference evidence="6" key="1">
    <citation type="journal article" date="2019" name="bioRxiv">
        <title>The Genome of the Zebra Mussel, Dreissena polymorpha: A Resource for Invasive Species Research.</title>
        <authorList>
            <person name="McCartney M.A."/>
            <person name="Auch B."/>
            <person name="Kono T."/>
            <person name="Mallez S."/>
            <person name="Zhang Y."/>
            <person name="Obille A."/>
            <person name="Becker A."/>
            <person name="Abrahante J.E."/>
            <person name="Garbe J."/>
            <person name="Badalamenti J.P."/>
            <person name="Herman A."/>
            <person name="Mangelson H."/>
            <person name="Liachko I."/>
            <person name="Sullivan S."/>
            <person name="Sone E.D."/>
            <person name="Koren S."/>
            <person name="Silverstein K.A.T."/>
            <person name="Beckman K.B."/>
            <person name="Gohl D.M."/>
        </authorList>
    </citation>
    <scope>NUCLEOTIDE SEQUENCE</scope>
    <source>
        <strain evidence="6">Duluth1</strain>
        <tissue evidence="6">Whole animal</tissue>
    </source>
</reference>
<dbReference type="GO" id="GO:0030036">
    <property type="term" value="P:actin cytoskeleton organization"/>
    <property type="evidence" value="ECO:0007669"/>
    <property type="project" value="InterPro"/>
</dbReference>
<dbReference type="PROSITE" id="PS00019">
    <property type="entry name" value="ACTININ_1"/>
    <property type="match status" value="1"/>
</dbReference>
<feature type="domain" description="Calponin-homology (CH)" evidence="5">
    <location>
        <begin position="24"/>
        <end position="128"/>
    </location>
</feature>
<feature type="repeat" description="Filamin" evidence="4">
    <location>
        <begin position="789"/>
        <end position="882"/>
    </location>
</feature>
<feature type="domain" description="Calponin-homology (CH)" evidence="5">
    <location>
        <begin position="134"/>
        <end position="237"/>
    </location>
</feature>
<feature type="repeat" description="Filamin" evidence="4">
    <location>
        <begin position="967"/>
        <end position="1057"/>
    </location>
</feature>
<dbReference type="CDD" id="cd21227">
    <property type="entry name" value="CH_jitterbug-like_rpt1"/>
    <property type="match status" value="1"/>
</dbReference>
<dbReference type="EMBL" id="JAIWYP010000006">
    <property type="protein sequence ID" value="KAH3805089.1"/>
    <property type="molecule type" value="Genomic_DNA"/>
</dbReference>
<accession>A0A9D4FTG4</accession>
<evidence type="ECO:0000313" key="7">
    <source>
        <dbReference type="Proteomes" id="UP000828390"/>
    </source>
</evidence>
<dbReference type="PROSITE" id="PS50194">
    <property type="entry name" value="FILAMIN_REPEAT"/>
    <property type="match status" value="9"/>
</dbReference>
<evidence type="ECO:0000256" key="3">
    <source>
        <dbReference type="ARBA" id="ARBA00023203"/>
    </source>
</evidence>
<dbReference type="SUPFAM" id="SSF81296">
    <property type="entry name" value="E set domains"/>
    <property type="match status" value="9"/>
</dbReference>
<dbReference type="CDD" id="cd21229">
    <property type="entry name" value="CH_jitterbug-like_rpt2"/>
    <property type="match status" value="1"/>
</dbReference>
<gene>
    <name evidence="6" type="ORF">DPMN_133386</name>
</gene>
<dbReference type="AlphaFoldDB" id="A0A9D4FTG4"/>
<dbReference type="SUPFAM" id="SSF47576">
    <property type="entry name" value="Calponin-homology domain, CH-domain"/>
    <property type="match status" value="2"/>
</dbReference>
<sequence>MESHNIARTKEGHAAQAGVDKWILIQENTFRNWVNEQLRPGGMEVISLDSEFDDGVKLCLLIQSLQGKRIRVIKNPKNHHQQLANVTEALQAIANDNIKLVNIGPEDIVNGNLKLILGLIWHLILRYQIGKSKFPTKKLMLAWLQAVIPEYKINNFTSDWNDGIALNALIEFCKPGLCPDWRNLSRSDGFNNCRAAMTLAKAHFDIPLVVRPEDLSSSDLDELSGMTYLSYFMKLDSPGYNMTLTLVKRLVRNQGISNFTTAWSDGRLMCALVTSVGGHIPGWPSVGGDNIQVMQLALDAARVLHIEPILGAKELCDPEVDHIGIMAYVAYFLKFKPTMAPAEKVIFSNIPAKSYVGKEASFSITLADDDVSPGDIRAEVTGADSTHKVHFNWAGRSGQGYFTASETGLHKLMIFCEGQVINGCPASFKVLADPSKVTFTTVDMCSIGASTEFKVNSAAAGDGEVAVKAKSPSGRSLNLSTMPRQGGNYVSNFNPSEVGEWEISVLYDNQHISGSPYIVNVFDPSLVKVFGLEGGNMADGINFNADATRAGRGNVRAEVMYGRTDVTEHMRLREDQAGFYKMNFTPPQPGLYKVHMYFNDVEIRGSPYDLDIVDSSNITVSGNGLSLVPVNRTASFVIHGVSGSGKLDVEIIAPNSASVPAKIKSIGGTDHQVDFVPTVVGDHKVTVTYGGKKIQGSPYTVRVYDTGRVAVSNMPSSGLLVQPVVFDIDASKAGSGNIEIMINGGEIACSVQNHGNYRFTASFLPVSIEYHTIEMKFNKEHVPGSPWRIAIADAKSMTVSGRGLEYVQVNKTASFSIIMNNLDPKQLAVSILDPHRNSVQHKLKNKNNQMKVKYTPMEIGDYTITLKYGEQELTGSPFVAKAYNTTAIKVTDIPDGVVGQPIEFGIDVRKAGEGQLEIMVNSGTLPNTVESQETGVYKMSFTPEEAGQQKVEIIFNQEQHPDSPFTCNAVSLTAVQVRSFELQLPVDKSASFYLDLERALDVNVDIISPTGDNVKAKVSSQGSGYKVEWKPKVAGRHIINIQYGGMQIPGSPFYVDVFDLASIRVDNFRQGTVGDEAGFSVDFSGAGMLEQEVQIVGPSGVDVVYDTRELGHLWRDYIYEAEEPGRYQIYVRYAGFELPGKDSLPYDKPSCYIQSDPYDKPSCYIQSDPYDKPSCYIQSDVHRSDVHRSAQ</sequence>
<feature type="repeat" description="Filamin" evidence="4">
    <location>
        <begin position="337"/>
        <end position="430"/>
    </location>
</feature>
<evidence type="ECO:0000256" key="1">
    <source>
        <dbReference type="ARBA" id="ARBA00009238"/>
    </source>
</evidence>
<dbReference type="Gene3D" id="1.10.418.10">
    <property type="entry name" value="Calponin-like domain"/>
    <property type="match status" value="3"/>
</dbReference>
<dbReference type="InterPro" id="IPR017868">
    <property type="entry name" value="Filamin/ABP280_repeat-like"/>
</dbReference>
<keyword evidence="7" id="KW-1185">Reference proteome</keyword>
<proteinExistence type="inferred from homology"/>
<dbReference type="InterPro" id="IPR044801">
    <property type="entry name" value="Filamin"/>
</dbReference>
<protein>
    <recommendedName>
        <fullName evidence="5">Calponin-homology (CH) domain-containing protein</fullName>
    </recommendedName>
</protein>
<evidence type="ECO:0000256" key="4">
    <source>
        <dbReference type="PROSITE-ProRule" id="PRU00087"/>
    </source>
</evidence>
<feature type="repeat" description="Filamin" evidence="4">
    <location>
        <begin position="896"/>
        <end position="969"/>
    </location>
</feature>
<dbReference type="SMART" id="SM00033">
    <property type="entry name" value="CH"/>
    <property type="match status" value="3"/>
</dbReference>
<comment type="similarity">
    <text evidence="1">Belongs to the filamin family.</text>
</comment>
<dbReference type="Pfam" id="PF00307">
    <property type="entry name" value="CH"/>
    <property type="match status" value="3"/>
</dbReference>
<evidence type="ECO:0000256" key="2">
    <source>
        <dbReference type="ARBA" id="ARBA00022737"/>
    </source>
</evidence>
<dbReference type="InterPro" id="IPR001715">
    <property type="entry name" value="CH_dom"/>
</dbReference>
<feature type="repeat" description="Filamin" evidence="4">
    <location>
        <begin position="701"/>
        <end position="791"/>
    </location>
</feature>
<feature type="repeat" description="Filamin" evidence="4">
    <location>
        <begin position="447"/>
        <end position="521"/>
    </location>
</feature>
<dbReference type="Pfam" id="PF00630">
    <property type="entry name" value="Filamin"/>
    <property type="match status" value="7"/>
</dbReference>
<dbReference type="Proteomes" id="UP000828390">
    <property type="component" value="Unassembled WGS sequence"/>
</dbReference>
<dbReference type="Gene3D" id="2.60.40.10">
    <property type="entry name" value="Immunoglobulins"/>
    <property type="match status" value="9"/>
</dbReference>
<dbReference type="InterPro" id="IPR001298">
    <property type="entry name" value="Filamin/ABP280_rpt"/>
</dbReference>
<reference evidence="6" key="2">
    <citation type="submission" date="2020-11" db="EMBL/GenBank/DDBJ databases">
        <authorList>
            <person name="McCartney M.A."/>
            <person name="Auch B."/>
            <person name="Kono T."/>
            <person name="Mallez S."/>
            <person name="Becker A."/>
            <person name="Gohl D.M."/>
            <person name="Silverstein K.A.T."/>
            <person name="Koren S."/>
            <person name="Bechman K.B."/>
            <person name="Herman A."/>
            <person name="Abrahante J.E."/>
            <person name="Garbe J."/>
        </authorList>
    </citation>
    <scope>NUCLEOTIDE SEQUENCE</scope>
    <source>
        <strain evidence="6">Duluth1</strain>
        <tissue evidence="6">Whole animal</tissue>
    </source>
</reference>
<dbReference type="SMART" id="SM00557">
    <property type="entry name" value="IG_FLMN"/>
    <property type="match status" value="8"/>
</dbReference>
<comment type="caution">
    <text evidence="6">The sequence shown here is derived from an EMBL/GenBank/DDBJ whole genome shotgun (WGS) entry which is preliminary data.</text>
</comment>
<feature type="repeat" description="Filamin" evidence="4">
    <location>
        <begin position="531"/>
        <end position="612"/>
    </location>
</feature>
<dbReference type="PROSITE" id="PS50021">
    <property type="entry name" value="CH"/>
    <property type="match status" value="2"/>
</dbReference>
<dbReference type="InterPro" id="IPR001589">
    <property type="entry name" value="Actinin_actin-bd_CS"/>
</dbReference>
<evidence type="ECO:0000259" key="5">
    <source>
        <dbReference type="PROSITE" id="PS50021"/>
    </source>
</evidence>
<name>A0A9D4FTG4_DREPO</name>
<dbReference type="GO" id="GO:0051015">
    <property type="term" value="F:actin filament binding"/>
    <property type="evidence" value="ECO:0007669"/>
    <property type="project" value="InterPro"/>
</dbReference>
<feature type="repeat" description="Filamin" evidence="4">
    <location>
        <begin position="610"/>
        <end position="703"/>
    </location>
</feature>
<evidence type="ECO:0000313" key="6">
    <source>
        <dbReference type="EMBL" id="KAH3805089.1"/>
    </source>
</evidence>
<dbReference type="PANTHER" id="PTHR38537">
    <property type="entry name" value="JITTERBUG, ISOFORM N"/>
    <property type="match status" value="1"/>
</dbReference>
<dbReference type="FunFam" id="1.10.418.10:FF:000068">
    <property type="entry name" value="Putative Filamin-A"/>
    <property type="match status" value="1"/>
</dbReference>
<dbReference type="PANTHER" id="PTHR38537:SF16">
    <property type="entry name" value="CALPONIN-HOMOLOGY (CH) DOMAIN-CONTAINING PROTEIN"/>
    <property type="match status" value="1"/>
</dbReference>
<dbReference type="InterPro" id="IPR014756">
    <property type="entry name" value="Ig_E-set"/>
</dbReference>
<keyword evidence="3" id="KW-0009">Actin-binding</keyword>
<dbReference type="InterPro" id="IPR036872">
    <property type="entry name" value="CH_dom_sf"/>
</dbReference>
<dbReference type="InterPro" id="IPR013783">
    <property type="entry name" value="Ig-like_fold"/>
</dbReference>
<feature type="repeat" description="Filamin" evidence="4">
    <location>
        <begin position="1067"/>
        <end position="1140"/>
    </location>
</feature>
<keyword evidence="2" id="KW-0677">Repeat</keyword>